<dbReference type="GO" id="GO:0030151">
    <property type="term" value="F:molybdenum ion binding"/>
    <property type="evidence" value="ECO:0007669"/>
    <property type="project" value="InterPro"/>
</dbReference>
<dbReference type="Pfam" id="PF03476">
    <property type="entry name" value="MOSC_N"/>
    <property type="match status" value="1"/>
</dbReference>
<gene>
    <name evidence="2" type="ORF">WR25_02987</name>
</gene>
<feature type="domain" description="MOSC" evidence="1">
    <location>
        <begin position="185"/>
        <end position="335"/>
    </location>
</feature>
<reference evidence="2 3" key="1">
    <citation type="journal article" date="2017" name="Curr. Biol.">
        <title>Genome architecture and evolution of a unichromosomal asexual nematode.</title>
        <authorList>
            <person name="Fradin H."/>
            <person name="Zegar C."/>
            <person name="Gutwein M."/>
            <person name="Lucas J."/>
            <person name="Kovtun M."/>
            <person name="Corcoran D."/>
            <person name="Baugh L.R."/>
            <person name="Kiontke K."/>
            <person name="Gunsalus K."/>
            <person name="Fitch D.H."/>
            <person name="Piano F."/>
        </authorList>
    </citation>
    <scope>NUCLEOTIDE SEQUENCE [LARGE SCALE GENOMIC DNA]</scope>
    <source>
        <strain evidence="2">PF1309</strain>
    </source>
</reference>
<comment type="caution">
    <text evidence="2">The sequence shown here is derived from an EMBL/GenBank/DDBJ whole genome shotgun (WGS) entry which is preliminary data.</text>
</comment>
<protein>
    <recommendedName>
        <fullName evidence="1">MOSC domain-containing protein</fullName>
    </recommendedName>
</protein>
<dbReference type="InterPro" id="IPR052716">
    <property type="entry name" value="MOSC_domain"/>
</dbReference>
<dbReference type="PROSITE" id="PS51340">
    <property type="entry name" value="MOSC"/>
    <property type="match status" value="1"/>
</dbReference>
<dbReference type="SUPFAM" id="SSF50800">
    <property type="entry name" value="PK beta-barrel domain-like"/>
    <property type="match status" value="1"/>
</dbReference>
<dbReference type="GO" id="GO:0003824">
    <property type="term" value="F:catalytic activity"/>
    <property type="evidence" value="ECO:0007669"/>
    <property type="project" value="InterPro"/>
</dbReference>
<dbReference type="OrthoDB" id="17255at2759"/>
<dbReference type="InterPro" id="IPR005303">
    <property type="entry name" value="MOCOS_middle"/>
</dbReference>
<name>A0A2A2K419_9BILA</name>
<organism evidence="2 3">
    <name type="scientific">Diploscapter pachys</name>
    <dbReference type="NCBI Taxonomy" id="2018661"/>
    <lineage>
        <taxon>Eukaryota</taxon>
        <taxon>Metazoa</taxon>
        <taxon>Ecdysozoa</taxon>
        <taxon>Nematoda</taxon>
        <taxon>Chromadorea</taxon>
        <taxon>Rhabditida</taxon>
        <taxon>Rhabditina</taxon>
        <taxon>Rhabditomorpha</taxon>
        <taxon>Rhabditoidea</taxon>
        <taxon>Rhabditidae</taxon>
        <taxon>Diploscapter</taxon>
    </lineage>
</organism>
<dbReference type="SUPFAM" id="SSF141673">
    <property type="entry name" value="MOSC N-terminal domain-like"/>
    <property type="match status" value="1"/>
</dbReference>
<dbReference type="PANTHER" id="PTHR36930:SF1">
    <property type="entry name" value="MOSC DOMAIN-CONTAINING PROTEIN"/>
    <property type="match status" value="1"/>
</dbReference>
<proteinExistence type="predicted"/>
<evidence type="ECO:0000259" key="1">
    <source>
        <dbReference type="PROSITE" id="PS51340"/>
    </source>
</evidence>
<sequence>MLPEVGENPKLLVGLAAATFLTYEGIKCLQKHLEKKRNAEFVPIGTVKSLHIYPIKSCKGHDVFSFFCSPTGPVSGDLKDRHFMVIDGKTGQFYTARQKPQLVLLESSFEGDLVAVKTPDNRTIHIDLNVVRKTNDVRQAFLHQKLRTDGLDCGEDIAAFLCDFIGEPDTRLIMFEPGMFTERTSVPSENWWNNPVPKRKDDVAYADLAPYMICTQASLDDLNSKLETKVTNVNFRPVIVVDKCAAWDEDKWAEIRIGETELQCYKPCTRCVLTTVNPETGVMAKDQQPLKKLREFRLAPEGKMRDEFKQSPIFGVNAGTNLTGHIHVGQTVYARYKPSAF</sequence>
<evidence type="ECO:0000313" key="2">
    <source>
        <dbReference type="EMBL" id="PAV68539.1"/>
    </source>
</evidence>
<dbReference type="STRING" id="2018661.A0A2A2K419"/>
<dbReference type="InterPro" id="IPR005302">
    <property type="entry name" value="MoCF_Sase_C"/>
</dbReference>
<dbReference type="EMBL" id="LIAE01009741">
    <property type="protein sequence ID" value="PAV68539.1"/>
    <property type="molecule type" value="Genomic_DNA"/>
</dbReference>
<evidence type="ECO:0000313" key="3">
    <source>
        <dbReference type="Proteomes" id="UP000218231"/>
    </source>
</evidence>
<dbReference type="GO" id="GO:0030170">
    <property type="term" value="F:pyridoxal phosphate binding"/>
    <property type="evidence" value="ECO:0007669"/>
    <property type="project" value="InterPro"/>
</dbReference>
<dbReference type="Proteomes" id="UP000218231">
    <property type="component" value="Unassembled WGS sequence"/>
</dbReference>
<keyword evidence="3" id="KW-1185">Reference proteome</keyword>
<dbReference type="PANTHER" id="PTHR36930">
    <property type="entry name" value="METAL-SULFUR CLUSTER BIOSYNTHESIS PROTEINS YUAD-RELATED"/>
    <property type="match status" value="1"/>
</dbReference>
<accession>A0A2A2K419</accession>
<dbReference type="AlphaFoldDB" id="A0A2A2K419"/>
<dbReference type="InterPro" id="IPR011037">
    <property type="entry name" value="Pyrv_Knase-like_insert_dom_sf"/>
</dbReference>
<dbReference type="Pfam" id="PF03473">
    <property type="entry name" value="MOSC"/>
    <property type="match status" value="1"/>
</dbReference>